<feature type="binding site" evidence="11">
    <location>
        <position position="146"/>
    </location>
    <ligand>
        <name>substrate</name>
    </ligand>
</feature>
<reference evidence="13" key="1">
    <citation type="submission" date="2016-10" db="EMBL/GenBank/DDBJ databases">
        <authorList>
            <person name="Varghese N."/>
            <person name="Submissions S."/>
        </authorList>
    </citation>
    <scope>NUCLEOTIDE SEQUENCE [LARGE SCALE GENOMIC DNA]</scope>
    <source>
        <strain evidence="13">CGMCC 4.5579</strain>
    </source>
</reference>
<evidence type="ECO:0000256" key="5">
    <source>
        <dbReference type="ARBA" id="ARBA00022691"/>
    </source>
</evidence>
<organism evidence="12 13">
    <name type="scientific">Amycolatopsis arida</name>
    <dbReference type="NCBI Taxonomy" id="587909"/>
    <lineage>
        <taxon>Bacteria</taxon>
        <taxon>Bacillati</taxon>
        <taxon>Actinomycetota</taxon>
        <taxon>Actinomycetes</taxon>
        <taxon>Pseudonocardiales</taxon>
        <taxon>Pseudonocardiaceae</taxon>
        <taxon>Amycolatopsis</taxon>
    </lineage>
</organism>
<dbReference type="NCBIfam" id="TIGR00508">
    <property type="entry name" value="bioA"/>
    <property type="match status" value="1"/>
</dbReference>
<dbReference type="NCBIfam" id="NF004624">
    <property type="entry name" value="PRK05964.1"/>
    <property type="match status" value="1"/>
</dbReference>
<dbReference type="HAMAP" id="MF_00834">
    <property type="entry name" value="BioA"/>
    <property type="match status" value="1"/>
</dbReference>
<dbReference type="PANTHER" id="PTHR42684:SF17">
    <property type="entry name" value="ADENOSYLMETHIONINE-8-AMINO-7-OXONONANOATE AMINOTRANSFERASE"/>
    <property type="match status" value="1"/>
</dbReference>
<protein>
    <recommendedName>
        <fullName evidence="11">Adenosylmethionine-8-amino-7-oxononanoate aminotransferase</fullName>
        <ecNumber evidence="11">2.6.1.62</ecNumber>
    </recommendedName>
    <alternativeName>
        <fullName evidence="11">7,8-diamino-pelargonic acid aminotransferase</fullName>
        <shortName evidence="11">DAPA AT</shortName>
        <shortName evidence="11">DAPA aminotransferase</shortName>
    </alternativeName>
    <alternativeName>
        <fullName evidence="11">7,8-diaminononanoate synthase</fullName>
        <shortName evidence="11">DANS</shortName>
    </alternativeName>
    <alternativeName>
        <fullName evidence="11">Diaminopelargonic acid synthase</fullName>
    </alternativeName>
</protein>
<comment type="subunit">
    <text evidence="11">Homodimer.</text>
</comment>
<evidence type="ECO:0000313" key="13">
    <source>
        <dbReference type="Proteomes" id="UP000198727"/>
    </source>
</evidence>
<accession>A0A1I5XX15</accession>
<feature type="binding site" evidence="11">
    <location>
        <position position="247"/>
    </location>
    <ligand>
        <name>pyridoxal 5'-phosphate</name>
        <dbReference type="ChEBI" id="CHEBI:597326"/>
    </ligand>
</feature>
<name>A0A1I5XX15_9PSEU</name>
<keyword evidence="5 11" id="KW-0949">S-adenosyl-L-methionine</keyword>
<dbReference type="Gene3D" id="3.40.640.10">
    <property type="entry name" value="Type I PLP-dependent aspartate aminotransferase-like (Major domain)"/>
    <property type="match status" value="1"/>
</dbReference>
<evidence type="ECO:0000256" key="1">
    <source>
        <dbReference type="ARBA" id="ARBA00001933"/>
    </source>
</evidence>
<dbReference type="PROSITE" id="PS00600">
    <property type="entry name" value="AA_TRANSFER_CLASS_3"/>
    <property type="match status" value="1"/>
</dbReference>
<keyword evidence="11" id="KW-0963">Cytoplasm</keyword>
<keyword evidence="8" id="KW-0045">Antibiotic biosynthesis</keyword>
<keyword evidence="3 11" id="KW-0032">Aminotransferase</keyword>
<dbReference type="GO" id="GO:0017000">
    <property type="term" value="P:antibiotic biosynthetic process"/>
    <property type="evidence" value="ECO:0007669"/>
    <property type="project" value="UniProtKB-KW"/>
</dbReference>
<comment type="catalytic activity">
    <reaction evidence="9 11">
        <text>(8S)-8-amino-7-oxononanoate + S-adenosyl-L-methionine = S-adenosyl-4-methylsulfanyl-2-oxobutanoate + (7R,8S)-7,8-diammoniononanoate</text>
        <dbReference type="Rhea" id="RHEA:16861"/>
        <dbReference type="ChEBI" id="CHEBI:16490"/>
        <dbReference type="ChEBI" id="CHEBI:59789"/>
        <dbReference type="ChEBI" id="CHEBI:149468"/>
        <dbReference type="ChEBI" id="CHEBI:149469"/>
        <dbReference type="EC" id="2.6.1.62"/>
    </reaction>
</comment>
<comment type="pathway">
    <text evidence="2 11">Cofactor biosynthesis; biotin biosynthesis; 7,8-diaminononanoate from 8-amino-7-oxononanoate (SAM route): step 1/1.</text>
</comment>
<dbReference type="InterPro" id="IPR005815">
    <property type="entry name" value="BioA"/>
</dbReference>
<sequence length="426" mass="45589">MTPEELLALDAEHVWHPYAPMPGRVPPLLVSEAEGVRLRLADGRELVDGMSSWWSAIHGYRHPVLDAALAEQAGRMSHVMFGGLTHEPAITLAKTLVDLTPEGLRHVFLCDSGSVSVEVAVKMCLQYWRSQGRPGKRRLLTWCGGYHGDTFHPMSVCDPDGGMHALWRGVLPDQVFVPAPPAGFDAPADPSYVDEIEEAVARHADELAAVIVEPVVQGTGGMRFHSPAYLRVLREVTERHGVLLVFDEIATGFGRTGALFAAEHAGVTPDVLCLGKALTGGYLTMAAALCTAEVAHGISAGDLPVLAHGPTFMGNPLAAAVANASIGLLREGDWAADVRRIERGLREGLAPAARLPGVVDVRVLGAIGVVQLDHEVDMAKATRVVTEHGVWLRPFRDMIYCMPPYVTRNTDVAAITAAMVAAATVS</sequence>
<dbReference type="EMBL" id="FOWW01000006">
    <property type="protein sequence ID" value="SFQ36464.1"/>
    <property type="molecule type" value="Genomic_DNA"/>
</dbReference>
<evidence type="ECO:0000256" key="10">
    <source>
        <dbReference type="ARBA" id="ARBA00060970"/>
    </source>
</evidence>
<comment type="function">
    <text evidence="11">Catalyzes the transfer of the alpha-amino group from S-adenosyl-L-methionine (SAM) to 7-keto-8-aminopelargonic acid (KAPA) to form 7,8-diaminopelargonic acid (DAPA). It is the only aminotransferase known to utilize SAM as an amino donor.</text>
</comment>
<dbReference type="Pfam" id="PF00202">
    <property type="entry name" value="Aminotran_3"/>
    <property type="match status" value="1"/>
</dbReference>
<evidence type="ECO:0000256" key="3">
    <source>
        <dbReference type="ARBA" id="ARBA00022576"/>
    </source>
</evidence>
<feature type="site" description="Participates in the substrate recognition with KAPA and in a stacking interaction with the adenine ring of SAM" evidence="11">
    <location>
        <position position="18"/>
    </location>
</feature>
<dbReference type="InterPro" id="IPR015421">
    <property type="entry name" value="PyrdxlP-dep_Trfase_major"/>
</dbReference>
<dbReference type="GO" id="GO:0005737">
    <property type="term" value="C:cytoplasm"/>
    <property type="evidence" value="ECO:0007669"/>
    <property type="project" value="UniProtKB-SubCell"/>
</dbReference>
<feature type="binding site" evidence="11">
    <location>
        <position position="393"/>
    </location>
    <ligand>
        <name>substrate</name>
    </ligand>
</feature>
<gene>
    <name evidence="11" type="primary">bioA</name>
    <name evidence="12" type="ORF">SAMN05421810_106304</name>
</gene>
<dbReference type="GO" id="GO:0030170">
    <property type="term" value="F:pyridoxal phosphate binding"/>
    <property type="evidence" value="ECO:0007669"/>
    <property type="project" value="UniProtKB-UniRule"/>
</dbReference>
<dbReference type="InterPro" id="IPR015424">
    <property type="entry name" value="PyrdxlP-dep_Trfase"/>
</dbReference>
<dbReference type="UniPathway" id="UPA00078">
    <property type="reaction ID" value="UER00160"/>
</dbReference>
<dbReference type="EC" id="2.6.1.62" evidence="11"/>
<feature type="binding site" evidence="11">
    <location>
        <begin position="310"/>
        <end position="311"/>
    </location>
    <ligand>
        <name>pyridoxal 5'-phosphate</name>
        <dbReference type="ChEBI" id="CHEBI:597326"/>
    </ligand>
</feature>
<keyword evidence="7 11" id="KW-0663">Pyridoxal phosphate</keyword>
<comment type="cofactor">
    <cofactor evidence="1 11">
        <name>pyridoxal 5'-phosphate</name>
        <dbReference type="ChEBI" id="CHEBI:597326"/>
    </cofactor>
</comment>
<evidence type="ECO:0000256" key="8">
    <source>
        <dbReference type="ARBA" id="ARBA00023194"/>
    </source>
</evidence>
<keyword evidence="4 11" id="KW-0808">Transferase</keyword>
<dbReference type="GO" id="GO:0004015">
    <property type="term" value="F:adenosylmethionine-8-amino-7-oxononanoate transaminase activity"/>
    <property type="evidence" value="ECO:0007669"/>
    <property type="project" value="UniProtKB-UniRule"/>
</dbReference>
<dbReference type="GO" id="GO:0009102">
    <property type="term" value="P:biotin biosynthetic process"/>
    <property type="evidence" value="ECO:0007669"/>
    <property type="project" value="UniProtKB-UniRule"/>
</dbReference>
<dbReference type="RefSeq" id="WP_092531928.1">
    <property type="nucleotide sequence ID" value="NZ_FOWW01000006.1"/>
</dbReference>
<evidence type="ECO:0000313" key="12">
    <source>
        <dbReference type="EMBL" id="SFQ36464.1"/>
    </source>
</evidence>
<dbReference type="FunFam" id="3.40.640.10:FF:000041">
    <property type="entry name" value="Adenosylmethionine-8-amino-7-oxononanoate aminotransferase"/>
    <property type="match status" value="1"/>
</dbReference>
<feature type="modified residue" description="N6-(pyridoxal phosphate)lysine" evidence="11">
    <location>
        <position position="276"/>
    </location>
</feature>
<feature type="binding site" evidence="11">
    <location>
        <position position="309"/>
    </location>
    <ligand>
        <name>substrate</name>
    </ligand>
</feature>
<evidence type="ECO:0000256" key="4">
    <source>
        <dbReference type="ARBA" id="ARBA00022679"/>
    </source>
</evidence>
<dbReference type="SUPFAM" id="SSF53383">
    <property type="entry name" value="PLP-dependent transferases"/>
    <property type="match status" value="1"/>
</dbReference>
<dbReference type="Proteomes" id="UP000198727">
    <property type="component" value="Unassembled WGS sequence"/>
</dbReference>
<evidence type="ECO:0000256" key="6">
    <source>
        <dbReference type="ARBA" id="ARBA00022756"/>
    </source>
</evidence>
<keyword evidence="6 11" id="KW-0093">Biotin biosynthesis</keyword>
<dbReference type="InterPro" id="IPR005814">
    <property type="entry name" value="Aminotrans_3"/>
</dbReference>
<dbReference type="InterPro" id="IPR015422">
    <property type="entry name" value="PyrdxlP-dep_Trfase_small"/>
</dbReference>
<evidence type="ECO:0000256" key="2">
    <source>
        <dbReference type="ARBA" id="ARBA00005063"/>
    </source>
</evidence>
<evidence type="ECO:0000256" key="9">
    <source>
        <dbReference type="ARBA" id="ARBA00048449"/>
    </source>
</evidence>
<dbReference type="STRING" id="587909.SAMN05421810_106304"/>
<feature type="binding site" evidence="11">
    <location>
        <position position="276"/>
    </location>
    <ligand>
        <name>substrate</name>
    </ligand>
</feature>
<comment type="subcellular location">
    <subcellularLocation>
        <location evidence="11">Cytoplasm</location>
    </subcellularLocation>
</comment>
<dbReference type="OrthoDB" id="9801052at2"/>
<dbReference type="AlphaFoldDB" id="A0A1I5XX15"/>
<comment type="similarity">
    <text evidence="10 11">Belongs to the class-III pyridoxal-phosphate-dependent aminotransferase family. BioA subfamily.</text>
</comment>
<dbReference type="Gene3D" id="3.90.1150.10">
    <property type="entry name" value="Aspartate Aminotransferase, domain 1"/>
    <property type="match status" value="1"/>
</dbReference>
<evidence type="ECO:0000256" key="11">
    <source>
        <dbReference type="HAMAP-Rule" id="MF_00834"/>
    </source>
</evidence>
<dbReference type="InterPro" id="IPR049704">
    <property type="entry name" value="Aminotrans_3_PPA_site"/>
</dbReference>
<keyword evidence="13" id="KW-1185">Reference proteome</keyword>
<evidence type="ECO:0000256" key="7">
    <source>
        <dbReference type="ARBA" id="ARBA00022898"/>
    </source>
</evidence>
<dbReference type="CDD" id="cd00610">
    <property type="entry name" value="OAT_like"/>
    <property type="match status" value="1"/>
</dbReference>
<feature type="binding site" evidence="11">
    <location>
        <begin position="113"/>
        <end position="114"/>
    </location>
    <ligand>
        <name>pyridoxal 5'-phosphate</name>
        <dbReference type="ChEBI" id="CHEBI:597326"/>
    </ligand>
</feature>
<dbReference type="PANTHER" id="PTHR42684">
    <property type="entry name" value="ADENOSYLMETHIONINE-8-AMINO-7-OXONONANOATE AMINOTRANSFERASE"/>
    <property type="match status" value="1"/>
</dbReference>
<feature type="binding site" evidence="11">
    <location>
        <position position="53"/>
    </location>
    <ligand>
        <name>substrate</name>
    </ligand>
</feature>
<proteinExistence type="inferred from homology"/>